<dbReference type="InterPro" id="IPR010117">
    <property type="entry name" value="PabB_fungal"/>
</dbReference>
<dbReference type="Proteomes" id="UP001375240">
    <property type="component" value="Unassembled WGS sequence"/>
</dbReference>
<dbReference type="SUPFAM" id="SSF56322">
    <property type="entry name" value="ADC synthase"/>
    <property type="match status" value="1"/>
</dbReference>
<dbReference type="GO" id="GO:0008153">
    <property type="term" value="P:4-aminobenzoate biosynthetic process"/>
    <property type="evidence" value="ECO:0007669"/>
    <property type="project" value="TreeGrafter"/>
</dbReference>
<evidence type="ECO:0000259" key="12">
    <source>
        <dbReference type="Pfam" id="PF04715"/>
    </source>
</evidence>
<dbReference type="GO" id="GO:0046656">
    <property type="term" value="P:folic acid biosynthetic process"/>
    <property type="evidence" value="ECO:0007669"/>
    <property type="project" value="UniProtKB-KW"/>
</dbReference>
<keyword evidence="7" id="KW-0315">Glutamine amidotransferase</keyword>
<dbReference type="EMBL" id="JAVHNQ010000006">
    <property type="protein sequence ID" value="KAK6344230.1"/>
    <property type="molecule type" value="Genomic_DNA"/>
</dbReference>
<dbReference type="Gene3D" id="3.60.120.10">
    <property type="entry name" value="Anthranilate synthase"/>
    <property type="match status" value="1"/>
</dbReference>
<dbReference type="PANTHER" id="PTHR11236:SF18">
    <property type="entry name" value="AMINODEOXYCHORISMATE SYNTHASE"/>
    <property type="match status" value="1"/>
</dbReference>
<dbReference type="PRINTS" id="PR00096">
    <property type="entry name" value="GATASE"/>
</dbReference>
<dbReference type="Pfam" id="PF00425">
    <property type="entry name" value="Chorismate_bind"/>
    <property type="match status" value="1"/>
</dbReference>
<evidence type="ECO:0000256" key="3">
    <source>
        <dbReference type="ARBA" id="ARBA00005970"/>
    </source>
</evidence>
<dbReference type="Pfam" id="PF00117">
    <property type="entry name" value="GATase"/>
    <property type="match status" value="1"/>
</dbReference>
<feature type="domain" description="Chorismate-utilising enzyme C-terminal" evidence="11">
    <location>
        <begin position="481"/>
        <end position="787"/>
    </location>
</feature>
<dbReference type="InterPro" id="IPR019999">
    <property type="entry name" value="Anth_synth_I-like"/>
</dbReference>
<evidence type="ECO:0000313" key="13">
    <source>
        <dbReference type="EMBL" id="KAK6344230.1"/>
    </source>
</evidence>
<dbReference type="AlphaFoldDB" id="A0AAV9UPW1"/>
<dbReference type="EC" id="2.6.1.85" evidence="4"/>
<dbReference type="InterPro" id="IPR006805">
    <property type="entry name" value="Anth_synth_I_N"/>
</dbReference>
<comment type="caution">
    <text evidence="13">The sequence shown here is derived from an EMBL/GenBank/DDBJ whole genome shotgun (WGS) entry which is preliminary data.</text>
</comment>
<dbReference type="PANTHER" id="PTHR11236">
    <property type="entry name" value="AMINOBENZOATE/ANTHRANILATE SYNTHASE"/>
    <property type="match status" value="1"/>
</dbReference>
<dbReference type="InterPro" id="IPR006221">
    <property type="entry name" value="TrpG/PapA_dom"/>
</dbReference>
<comment type="pathway">
    <text evidence="2">Cofactor biosynthesis; tetrahydrofolate biosynthesis; 4-aminobenzoate from chorismate: step 1/2.</text>
</comment>
<dbReference type="InterPro" id="IPR005801">
    <property type="entry name" value="ADC_synthase"/>
</dbReference>
<dbReference type="CDD" id="cd01743">
    <property type="entry name" value="GATase1_Anthranilate_Synthase"/>
    <property type="match status" value="1"/>
</dbReference>
<name>A0AAV9UPW1_9PEZI</name>
<dbReference type="PROSITE" id="PS51273">
    <property type="entry name" value="GATASE_TYPE_1"/>
    <property type="match status" value="1"/>
</dbReference>
<proteinExistence type="inferred from homology"/>
<evidence type="ECO:0000259" key="10">
    <source>
        <dbReference type="Pfam" id="PF00117"/>
    </source>
</evidence>
<dbReference type="Gene3D" id="3.40.50.880">
    <property type="match status" value="1"/>
</dbReference>
<evidence type="ECO:0000256" key="6">
    <source>
        <dbReference type="ARBA" id="ARBA00022909"/>
    </source>
</evidence>
<sequence>MAPARRILLLDAYDSFSNNLAALIRLITHAQVYTIKIDTYTFAEFRPFLKSFDAIVIGPGPGSPSTPADVGIIPDIYALAEADAVPVFGVCLGFQSLCLAFGGRIERLKVVKHGQSSVIRHTGTDIFENSGTVDAIRYHSLHAVLDEAAEKHLDVLAMADDGADENGEVLMAVRHRTLPFWGVQYHPESCCTNAGGASAVGNWWRLATRWLEQRGLVNEALPDSWRVPLRQTSLLGLAQDLKPQSWPVQCNSFRAPCLSIVQLCEMLDVATQETFAMLDSSAKHTGRYTMIGVFVDSVTETITYRVGSPTATVTIAGGDEPREIVDEQTVENGGGGIWEMVSRYMDANRAEGGDEECPFWGGFIGYFNYEVGVAGLGVQLRHPRAGDGETERPDVNLTFFHRSIVVDNVSGKVWVQSILCEDEEWVARMTEKVQVLAAMSITPTTTPPNGPRNAAAANASRAVEVRSVFPAETVTVIRPDKEMYMENVRQCQRELARGESYELCLTAQTTIDVLLPNDDAGVNPTGSEKTEDTAWRIYRQLRTRNPAPFAGFYKVAGMTLLSSSPERFLSWDRRGRFQLRPIKGTVRKAQPDGSIVTRREAEAVLNTPKERAENLMIVDLIRHDLHGVLDGQEDDNSAGATKVADGVTVTKLMGIEEYETVFQLVSVIEGRMGARMSRDGFTGMDVLSRCLPPGSMTGAPKKRSVEILQEIESRADETGGMGERGVYSGVLGYWSACGAGDWSVVIRSMWRTDELGDGGRERWRIGAGGAVTALSDPEGEWDEMVIKLDSTLAAFL</sequence>
<evidence type="ECO:0000256" key="4">
    <source>
        <dbReference type="ARBA" id="ARBA00013139"/>
    </source>
</evidence>
<comment type="similarity">
    <text evidence="3">In the C-terminal section; belongs to the anthranilate synthase component I family.</text>
</comment>
<dbReference type="PRINTS" id="PR00099">
    <property type="entry name" value="CPSGATASE"/>
</dbReference>
<protein>
    <recommendedName>
        <fullName evidence="4">aminodeoxychorismate synthase</fullName>
        <ecNumber evidence="4">2.6.1.85</ecNumber>
    </recommendedName>
    <alternativeName>
        <fullName evidence="8">Para-aminobenzoate synthase</fullName>
    </alternativeName>
    <alternativeName>
        <fullName evidence="9">p-aminobenzoic acid synthase</fullName>
    </alternativeName>
</protein>
<feature type="domain" description="Anthranilate synthase component I N-terminal" evidence="12">
    <location>
        <begin position="269"/>
        <end position="414"/>
    </location>
</feature>
<keyword evidence="14" id="KW-1185">Reference proteome</keyword>
<evidence type="ECO:0000256" key="2">
    <source>
        <dbReference type="ARBA" id="ARBA00005009"/>
    </source>
</evidence>
<keyword evidence="6" id="KW-0289">Folate biosynthesis</keyword>
<dbReference type="InterPro" id="IPR017926">
    <property type="entry name" value="GATASE"/>
</dbReference>
<dbReference type="PRINTS" id="PR00097">
    <property type="entry name" value="ANTSNTHASEII"/>
</dbReference>
<evidence type="ECO:0000259" key="11">
    <source>
        <dbReference type="Pfam" id="PF00425"/>
    </source>
</evidence>
<evidence type="ECO:0000313" key="14">
    <source>
        <dbReference type="Proteomes" id="UP001375240"/>
    </source>
</evidence>
<organism evidence="13 14">
    <name type="scientific">Orbilia brochopaga</name>
    <dbReference type="NCBI Taxonomy" id="3140254"/>
    <lineage>
        <taxon>Eukaryota</taxon>
        <taxon>Fungi</taxon>
        <taxon>Dikarya</taxon>
        <taxon>Ascomycota</taxon>
        <taxon>Pezizomycotina</taxon>
        <taxon>Orbiliomycetes</taxon>
        <taxon>Orbiliales</taxon>
        <taxon>Orbiliaceae</taxon>
        <taxon>Orbilia</taxon>
    </lineage>
</organism>
<evidence type="ECO:0000256" key="5">
    <source>
        <dbReference type="ARBA" id="ARBA00022679"/>
    </source>
</evidence>
<dbReference type="Pfam" id="PF04715">
    <property type="entry name" value="Anth_synt_I_N"/>
    <property type="match status" value="1"/>
</dbReference>
<evidence type="ECO:0000256" key="8">
    <source>
        <dbReference type="ARBA" id="ARBA00031329"/>
    </source>
</evidence>
<evidence type="ECO:0000256" key="7">
    <source>
        <dbReference type="ARBA" id="ARBA00022962"/>
    </source>
</evidence>
<accession>A0AAV9UPW1</accession>
<dbReference type="GO" id="GO:0000162">
    <property type="term" value="P:L-tryptophan biosynthetic process"/>
    <property type="evidence" value="ECO:0007669"/>
    <property type="project" value="TreeGrafter"/>
</dbReference>
<dbReference type="NCBIfam" id="TIGR01823">
    <property type="entry name" value="PabB-fungal"/>
    <property type="match status" value="1"/>
</dbReference>
<dbReference type="NCBIfam" id="TIGR00566">
    <property type="entry name" value="trpG_papA"/>
    <property type="match status" value="1"/>
</dbReference>
<dbReference type="InterPro" id="IPR015890">
    <property type="entry name" value="Chorismate_C"/>
</dbReference>
<comment type="catalytic activity">
    <reaction evidence="1">
        <text>chorismate + L-glutamine = 4-amino-4-deoxychorismate + L-glutamate</text>
        <dbReference type="Rhea" id="RHEA:11672"/>
        <dbReference type="ChEBI" id="CHEBI:29748"/>
        <dbReference type="ChEBI" id="CHEBI:29985"/>
        <dbReference type="ChEBI" id="CHEBI:58359"/>
        <dbReference type="ChEBI" id="CHEBI:58406"/>
        <dbReference type="EC" id="2.6.1.85"/>
    </reaction>
</comment>
<dbReference type="SUPFAM" id="SSF52317">
    <property type="entry name" value="Class I glutamine amidotransferase-like"/>
    <property type="match status" value="1"/>
</dbReference>
<gene>
    <name evidence="13" type="primary">PAB1_1</name>
    <name evidence="13" type="ORF">TWF696_007872</name>
</gene>
<dbReference type="InterPro" id="IPR029062">
    <property type="entry name" value="Class_I_gatase-like"/>
</dbReference>
<feature type="domain" description="Glutamine amidotransferase" evidence="10">
    <location>
        <begin position="8"/>
        <end position="195"/>
    </location>
</feature>
<evidence type="ECO:0000256" key="1">
    <source>
        <dbReference type="ARBA" id="ARBA00001000"/>
    </source>
</evidence>
<reference evidence="13 14" key="1">
    <citation type="submission" date="2019-10" db="EMBL/GenBank/DDBJ databases">
        <authorList>
            <person name="Palmer J.M."/>
        </authorList>
    </citation>
    <scope>NUCLEOTIDE SEQUENCE [LARGE SCALE GENOMIC DNA]</scope>
    <source>
        <strain evidence="13 14">TWF696</strain>
    </source>
</reference>
<dbReference type="GO" id="GO:0046820">
    <property type="term" value="F:4-amino-4-deoxychorismate synthase activity"/>
    <property type="evidence" value="ECO:0007669"/>
    <property type="project" value="UniProtKB-EC"/>
</dbReference>
<dbReference type="GO" id="GO:0005737">
    <property type="term" value="C:cytoplasm"/>
    <property type="evidence" value="ECO:0007669"/>
    <property type="project" value="TreeGrafter"/>
</dbReference>
<keyword evidence="5" id="KW-0808">Transferase</keyword>
<evidence type="ECO:0000256" key="9">
    <source>
        <dbReference type="ARBA" id="ARBA00031904"/>
    </source>
</evidence>